<evidence type="ECO:0000256" key="1">
    <source>
        <dbReference type="SAM" id="Phobius"/>
    </source>
</evidence>
<organism evidence="2 3">
    <name type="scientific">Brevibacillus choshinensis</name>
    <dbReference type="NCBI Taxonomy" id="54911"/>
    <lineage>
        <taxon>Bacteria</taxon>
        <taxon>Bacillati</taxon>
        <taxon>Bacillota</taxon>
        <taxon>Bacilli</taxon>
        <taxon>Bacillales</taxon>
        <taxon>Paenibacillaceae</taxon>
        <taxon>Brevibacillus</taxon>
    </lineage>
</organism>
<protein>
    <recommendedName>
        <fullName evidence="4">Phage protein</fullName>
    </recommendedName>
</protein>
<proteinExistence type="predicted"/>
<keyword evidence="3" id="KW-1185">Reference proteome</keyword>
<dbReference type="Proteomes" id="UP000596248">
    <property type="component" value="Chromosome"/>
</dbReference>
<evidence type="ECO:0008006" key="4">
    <source>
        <dbReference type="Google" id="ProtNLM"/>
    </source>
</evidence>
<keyword evidence="1" id="KW-0472">Membrane</keyword>
<keyword evidence="1" id="KW-1133">Transmembrane helix</keyword>
<name>A0ABX7FQR8_BRECH</name>
<sequence>MQFDKETITLLGVITAAIIALIGQIVVAIITKTNERKKALYSIVFECAYKEWEYQNNRMIETAKQKGGGTITEYPYMDYLLFYKLFIKLVDKKKVSEKDIRAFFLEQKNISKILEEERIRHGMINHR</sequence>
<gene>
    <name evidence="2" type="ORF">JNE38_05355</name>
</gene>
<evidence type="ECO:0000313" key="3">
    <source>
        <dbReference type="Proteomes" id="UP000596248"/>
    </source>
</evidence>
<keyword evidence="1" id="KW-0812">Transmembrane</keyword>
<reference evidence="2 3" key="1">
    <citation type="submission" date="2021-01" db="EMBL/GenBank/DDBJ databases">
        <title>Identification of strong promoters based on the transcriptome of Brevibacillus choshinensis.</title>
        <authorList>
            <person name="Yao D."/>
            <person name="Zhang K."/>
            <person name="Wu J."/>
        </authorList>
    </citation>
    <scope>NUCLEOTIDE SEQUENCE [LARGE SCALE GENOMIC DNA]</scope>
    <source>
        <strain evidence="2 3">HPD31-SP3</strain>
    </source>
</reference>
<dbReference type="RefSeq" id="WP_203355580.1">
    <property type="nucleotide sequence ID" value="NZ_CP069127.1"/>
</dbReference>
<dbReference type="EMBL" id="CP069127">
    <property type="protein sequence ID" value="QRG68581.1"/>
    <property type="molecule type" value="Genomic_DNA"/>
</dbReference>
<evidence type="ECO:0000313" key="2">
    <source>
        <dbReference type="EMBL" id="QRG68581.1"/>
    </source>
</evidence>
<feature type="transmembrane region" description="Helical" evidence="1">
    <location>
        <begin position="12"/>
        <end position="31"/>
    </location>
</feature>
<accession>A0ABX7FQR8</accession>